<dbReference type="GO" id="GO:0034355">
    <property type="term" value="P:NAD+ biosynthetic process via the salvage pathway"/>
    <property type="evidence" value="ECO:0007669"/>
    <property type="project" value="TreeGrafter"/>
</dbReference>
<dbReference type="InterPro" id="IPR007229">
    <property type="entry name" value="Nic_PRibTrfase-Fam"/>
</dbReference>
<evidence type="ECO:0000259" key="10">
    <source>
        <dbReference type="Pfam" id="PF04095"/>
    </source>
</evidence>
<dbReference type="InterPro" id="IPR040727">
    <property type="entry name" value="NAPRTase_N"/>
</dbReference>
<dbReference type="EMBL" id="NSGP01000022">
    <property type="protein sequence ID" value="PAT08757.1"/>
    <property type="molecule type" value="Genomic_DNA"/>
</dbReference>
<dbReference type="Gene3D" id="3.20.140.10">
    <property type="entry name" value="nicotinate phosphoribosyltransferase"/>
    <property type="match status" value="1"/>
</dbReference>
<evidence type="ECO:0000256" key="3">
    <source>
        <dbReference type="ARBA" id="ARBA00013236"/>
    </source>
</evidence>
<evidence type="ECO:0000256" key="5">
    <source>
        <dbReference type="ARBA" id="ARBA00022598"/>
    </source>
</evidence>
<accession>A0AB36RHH9</accession>
<dbReference type="NCBIfam" id="NF006698">
    <property type="entry name" value="PRK09243.1-5"/>
    <property type="match status" value="1"/>
</dbReference>
<comment type="function">
    <text evidence="9">Catalyzes the first step in the biosynthesis of NAD from nicotinic acid, the ATP-dependent synthesis of beta-nicotinate D-ribonucleotide from nicotinate and 5-phospho-D-ribose 1-phosphate.</text>
</comment>
<proteinExistence type="inferred from homology"/>
<dbReference type="Pfam" id="PF04095">
    <property type="entry name" value="NAPRTase"/>
    <property type="match status" value="1"/>
</dbReference>
<dbReference type="InterPro" id="IPR006405">
    <property type="entry name" value="Nic_PRibTrfase_pncB"/>
</dbReference>
<dbReference type="PANTHER" id="PTHR11098">
    <property type="entry name" value="NICOTINATE PHOSPHORIBOSYLTRANSFERASE"/>
    <property type="match status" value="1"/>
</dbReference>
<dbReference type="SUPFAM" id="SSF51690">
    <property type="entry name" value="Nicotinate/Quinolinate PRTase C-terminal domain-like"/>
    <property type="match status" value="1"/>
</dbReference>
<evidence type="ECO:0000256" key="1">
    <source>
        <dbReference type="ARBA" id="ARBA00004952"/>
    </source>
</evidence>
<evidence type="ECO:0000256" key="8">
    <source>
        <dbReference type="ARBA" id="ARBA00048668"/>
    </source>
</evidence>
<dbReference type="AlphaFoldDB" id="A0AB36RHH9"/>
<name>A0AB36RHH9_9CORY</name>
<keyword evidence="7 9" id="KW-0808">Transferase</keyword>
<dbReference type="RefSeq" id="WP_095537387.1">
    <property type="nucleotide sequence ID" value="NZ_JAKRDG010000024.1"/>
</dbReference>
<dbReference type="Proteomes" id="UP000218041">
    <property type="component" value="Unassembled WGS sequence"/>
</dbReference>
<dbReference type="NCBIfam" id="TIGR01513">
    <property type="entry name" value="NAPRTase_put"/>
    <property type="match status" value="1"/>
</dbReference>
<reference evidence="12 13" key="1">
    <citation type="submission" date="2017-08" db="EMBL/GenBank/DDBJ databases">
        <title>Whole genome sequences of 6 clinical strains closest to Corynebacterium imitans.</title>
        <authorList>
            <person name="Bernier A.-M."/>
            <person name="Burdz T."/>
            <person name="Bernard K."/>
        </authorList>
    </citation>
    <scope>NUCLEOTIDE SEQUENCE [LARGE SCALE GENOMIC DNA]</scope>
    <source>
        <strain evidence="12 13">NML92-0415</strain>
    </source>
</reference>
<dbReference type="GO" id="GO:0016757">
    <property type="term" value="F:glycosyltransferase activity"/>
    <property type="evidence" value="ECO:0007669"/>
    <property type="project" value="UniProtKB-KW"/>
</dbReference>
<keyword evidence="12" id="KW-0328">Glycosyltransferase</keyword>
<dbReference type="InterPro" id="IPR041525">
    <property type="entry name" value="N/Namide_PRibTrfase"/>
</dbReference>
<feature type="domain" description="Nicotinate phosphoribosyltransferase N-terminal" evidence="11">
    <location>
        <begin position="12"/>
        <end position="132"/>
    </location>
</feature>
<comment type="caution">
    <text evidence="12">The sequence shown here is derived from an EMBL/GenBank/DDBJ whole genome shotgun (WGS) entry which is preliminary data.</text>
</comment>
<keyword evidence="5 9" id="KW-0436">Ligase</keyword>
<dbReference type="EC" id="6.3.4.21" evidence="3 9"/>
<dbReference type="InterPro" id="IPR013785">
    <property type="entry name" value="Aldolase_TIM"/>
</dbReference>
<dbReference type="Gene3D" id="3.20.20.70">
    <property type="entry name" value="Aldolase class I"/>
    <property type="match status" value="1"/>
</dbReference>
<evidence type="ECO:0000256" key="9">
    <source>
        <dbReference type="RuleBase" id="RU365100"/>
    </source>
</evidence>
<evidence type="ECO:0000259" key="11">
    <source>
        <dbReference type="Pfam" id="PF17767"/>
    </source>
</evidence>
<dbReference type="Pfam" id="PF17767">
    <property type="entry name" value="NAPRTase_N"/>
    <property type="match status" value="1"/>
</dbReference>
<dbReference type="GO" id="GO:0005829">
    <property type="term" value="C:cytosol"/>
    <property type="evidence" value="ECO:0007669"/>
    <property type="project" value="TreeGrafter"/>
</dbReference>
<dbReference type="PIRSF" id="PIRSF000484">
    <property type="entry name" value="NAPRT"/>
    <property type="match status" value="1"/>
</dbReference>
<keyword evidence="4" id="KW-0597">Phosphoprotein</keyword>
<comment type="similarity">
    <text evidence="2 9">Belongs to the NAPRTase family.</text>
</comment>
<dbReference type="InterPro" id="IPR036068">
    <property type="entry name" value="Nicotinate_pribotase-like_C"/>
</dbReference>
<keyword evidence="6 9" id="KW-0662">Pyridine nucleotide biosynthesis</keyword>
<dbReference type="SUPFAM" id="SSF54675">
    <property type="entry name" value="Nicotinate/Quinolinate PRTase N-terminal domain-like"/>
    <property type="match status" value="1"/>
</dbReference>
<evidence type="ECO:0000313" key="12">
    <source>
        <dbReference type="EMBL" id="PAT08757.1"/>
    </source>
</evidence>
<comment type="PTM">
    <text evidence="9">Transiently phosphorylated on a His residue during the reaction cycle. Phosphorylation strongly increases the affinity for substrates and increases the rate of nicotinate D-ribonucleotide production. Dephosphorylation regenerates the low-affinity form of the enzyme, leading to product release.</text>
</comment>
<dbReference type="NCBIfam" id="NF009131">
    <property type="entry name" value="PRK12484.1"/>
    <property type="match status" value="1"/>
</dbReference>
<evidence type="ECO:0000256" key="2">
    <source>
        <dbReference type="ARBA" id="ARBA00010897"/>
    </source>
</evidence>
<evidence type="ECO:0000313" key="13">
    <source>
        <dbReference type="Proteomes" id="UP000218041"/>
    </source>
</evidence>
<comment type="catalytic activity">
    <reaction evidence="8 9">
        <text>5-phospho-alpha-D-ribose 1-diphosphate + nicotinate + ATP + H2O = nicotinate beta-D-ribonucleotide + ADP + phosphate + diphosphate</text>
        <dbReference type="Rhea" id="RHEA:36163"/>
        <dbReference type="ChEBI" id="CHEBI:15377"/>
        <dbReference type="ChEBI" id="CHEBI:30616"/>
        <dbReference type="ChEBI" id="CHEBI:32544"/>
        <dbReference type="ChEBI" id="CHEBI:33019"/>
        <dbReference type="ChEBI" id="CHEBI:43474"/>
        <dbReference type="ChEBI" id="CHEBI:57502"/>
        <dbReference type="ChEBI" id="CHEBI:58017"/>
        <dbReference type="ChEBI" id="CHEBI:456216"/>
        <dbReference type="EC" id="6.3.4.21"/>
    </reaction>
</comment>
<evidence type="ECO:0000256" key="6">
    <source>
        <dbReference type="ARBA" id="ARBA00022642"/>
    </source>
</evidence>
<comment type="pathway">
    <text evidence="1 9">Cofactor biosynthesis; NAD(+) biosynthesis; nicotinate D-ribonucleotide from nicotinate: step 1/1.</text>
</comment>
<evidence type="ECO:0000256" key="4">
    <source>
        <dbReference type="ARBA" id="ARBA00022553"/>
    </source>
</evidence>
<organism evidence="12 13">
    <name type="scientific">Corynebacterium hadale</name>
    <dbReference type="NCBI Taxonomy" id="2026255"/>
    <lineage>
        <taxon>Bacteria</taxon>
        <taxon>Bacillati</taxon>
        <taxon>Actinomycetota</taxon>
        <taxon>Actinomycetes</taxon>
        <taxon>Mycobacteriales</taxon>
        <taxon>Corynebacteriaceae</taxon>
        <taxon>Corynebacterium</taxon>
    </lineage>
</organism>
<dbReference type="PANTHER" id="PTHR11098:SF8">
    <property type="entry name" value="NICOTINATE PHOSPHORIBOSYLTRANSFERASE PNCB1"/>
    <property type="match status" value="1"/>
</dbReference>
<gene>
    <name evidence="12" type="ORF">CKJ80_11310</name>
</gene>
<protein>
    <recommendedName>
        <fullName evidence="3 9">Nicotinate phosphoribosyltransferase</fullName>
        <ecNumber evidence="3 9">6.3.4.21</ecNumber>
    </recommendedName>
</protein>
<dbReference type="GO" id="GO:0004516">
    <property type="term" value="F:nicotinate phosphoribosyltransferase activity"/>
    <property type="evidence" value="ECO:0007669"/>
    <property type="project" value="UniProtKB-UniRule"/>
</dbReference>
<evidence type="ECO:0000256" key="7">
    <source>
        <dbReference type="ARBA" id="ARBA00022679"/>
    </source>
</evidence>
<sequence length="446" mass="47941">MTNSTPDSTAFLTDMYELTMLDAALKDGTAHRQCAFEVFTRRLPGERRYGVVAGTSRVIDAVEKFRFTQDQIDAADFLSDEAKDYLANYRFSGDIDGYREGDIYFPYSPIMTLRGTFAECVILETVILSILNSDSAVASAASRMVSAADGRPIIEMGSRRTHEQSAVTAARAAYIAGFEATSNMEASLRYGIPPSGTAAHSWTLLHVDEDGTPDEKAAFKAQIDQLGVDTTLLVDTFDITKGVANAIEVAGTELGAVRIDSGDLGIVSRRVRQQLDKAGAFNTRIIVSSDLDEFAIAGLRGDPVDGFGVGTSVVTGSGAPTAGLVYKLVEVEGHPVAKRSSGKQTYGGAKTALRGYRASGVAVAEIVYPLDAEITRKPNLDYHEIVVPMVRGGKRLPEYDEQHGSLEQARTLHDAARGTLPWEGLALSRGDAAIPTRFVGFPDPLD</sequence>
<feature type="domain" description="Nicotinate/nicotinamide phosphoribosyltransferase" evidence="10">
    <location>
        <begin position="154"/>
        <end position="341"/>
    </location>
</feature>